<dbReference type="GO" id="GO:0016788">
    <property type="term" value="F:hydrolase activity, acting on ester bonds"/>
    <property type="evidence" value="ECO:0007669"/>
    <property type="project" value="InterPro"/>
</dbReference>
<dbReference type="Pfam" id="PF00657">
    <property type="entry name" value="Lipase_GDSL"/>
    <property type="match status" value="3"/>
</dbReference>
<dbReference type="EnsemblPlants" id="Solyc10g008830.3.1">
    <property type="protein sequence ID" value="Solyc10g008830.3.1"/>
    <property type="gene ID" value="Solyc10g008830.3"/>
</dbReference>
<dbReference type="Gramene" id="Solyc10g008830.3.1">
    <property type="protein sequence ID" value="Solyc10g008830.3.1"/>
    <property type="gene ID" value="Solyc10g008830.3"/>
</dbReference>
<dbReference type="PaxDb" id="4081-Solyc10g008810.2.1"/>
<accession>A0A3Q7J6Z2</accession>
<proteinExistence type="inferred from homology"/>
<evidence type="ECO:0000313" key="4">
    <source>
        <dbReference type="Proteomes" id="UP000004994"/>
    </source>
</evidence>
<dbReference type="OMA" id="YPWPMEP"/>
<dbReference type="FunFam" id="3.40.50.1110:FF:000003">
    <property type="entry name" value="GDSL esterase/lipase APG"/>
    <property type="match status" value="3"/>
</dbReference>
<dbReference type="PANTHER" id="PTHR45642">
    <property type="entry name" value="GDSL ESTERASE/LIPASE EXL3"/>
    <property type="match status" value="1"/>
</dbReference>
<dbReference type="Proteomes" id="UP000004994">
    <property type="component" value="Chromosome 10"/>
</dbReference>
<evidence type="ECO:0000313" key="3">
    <source>
        <dbReference type="EnsemblPlants" id="Solyc10g008830.3.1"/>
    </source>
</evidence>
<dbReference type="CDD" id="cd01837">
    <property type="entry name" value="SGNH_plant_lipase_like"/>
    <property type="match status" value="3"/>
</dbReference>
<dbReference type="InterPro" id="IPR035669">
    <property type="entry name" value="SGNH_plant_lipase-like"/>
</dbReference>
<dbReference type="Gene3D" id="3.40.50.1110">
    <property type="entry name" value="SGNH hydrolase"/>
    <property type="match status" value="3"/>
</dbReference>
<dbReference type="PANTHER" id="PTHR45642:SF3">
    <property type="entry name" value="OS09G0540400 PROTEIN"/>
    <property type="match status" value="1"/>
</dbReference>
<comment type="similarity">
    <text evidence="1">Belongs to the 'GDSL' lipolytic enzyme family.</text>
</comment>
<keyword evidence="2" id="KW-0732">Signal</keyword>
<reference evidence="3" key="1">
    <citation type="journal article" date="2012" name="Nature">
        <title>The tomato genome sequence provides insights into fleshy fruit evolution.</title>
        <authorList>
            <consortium name="Tomato Genome Consortium"/>
        </authorList>
    </citation>
    <scope>NUCLEOTIDE SEQUENCE [LARGE SCALE GENOMIC DNA]</scope>
    <source>
        <strain evidence="3">cv. Heinz 1706</strain>
    </source>
</reference>
<dbReference type="InterPro" id="IPR001087">
    <property type="entry name" value="GDSL"/>
</dbReference>
<evidence type="ECO:0000256" key="1">
    <source>
        <dbReference type="ARBA" id="ARBA00008668"/>
    </source>
</evidence>
<dbReference type="SUPFAM" id="SSF52266">
    <property type="entry name" value="SGNH hydrolase"/>
    <property type="match status" value="2"/>
</dbReference>
<organism evidence="3">
    <name type="scientific">Solanum lycopersicum</name>
    <name type="common">Tomato</name>
    <name type="synonym">Lycopersicon esculentum</name>
    <dbReference type="NCBI Taxonomy" id="4081"/>
    <lineage>
        <taxon>Eukaryota</taxon>
        <taxon>Viridiplantae</taxon>
        <taxon>Streptophyta</taxon>
        <taxon>Embryophyta</taxon>
        <taxon>Tracheophyta</taxon>
        <taxon>Spermatophyta</taxon>
        <taxon>Magnoliopsida</taxon>
        <taxon>eudicotyledons</taxon>
        <taxon>Gunneridae</taxon>
        <taxon>Pentapetalae</taxon>
        <taxon>asterids</taxon>
        <taxon>lamiids</taxon>
        <taxon>Solanales</taxon>
        <taxon>Solanaceae</taxon>
        <taxon>Solanoideae</taxon>
        <taxon>Solaneae</taxon>
        <taxon>Solanum</taxon>
        <taxon>Solanum subgen. Lycopersicon</taxon>
    </lineage>
</organism>
<dbReference type="InParanoid" id="A0A3Q7J6Z2"/>
<keyword evidence="4" id="KW-1185">Reference proteome</keyword>
<feature type="chain" id="PRO_5018657228" description="GDSL esterase/lipase" evidence="2">
    <location>
        <begin position="28"/>
        <end position="909"/>
    </location>
</feature>
<dbReference type="InterPro" id="IPR036514">
    <property type="entry name" value="SGNH_hydro_sf"/>
</dbReference>
<protein>
    <recommendedName>
        <fullName evidence="5">GDSL esterase/lipase</fullName>
    </recommendedName>
</protein>
<reference evidence="3" key="2">
    <citation type="submission" date="2019-01" db="UniProtKB">
        <authorList>
            <consortium name="EnsemblPlants"/>
        </authorList>
    </citation>
    <scope>IDENTIFICATION</scope>
    <source>
        <strain evidence="3">cv. Heinz 1706</strain>
    </source>
</reference>
<dbReference type="InterPro" id="IPR050592">
    <property type="entry name" value="GDSL_lipolytic_enzyme"/>
</dbReference>
<sequence>MIFPCKIILFLPILLIIIFQNKTQVSAVFVFGDSTVDSGNNNYINTIAKCDFPPYGRDFSNHVPTGRFTNGRLVTDYLAWYVGIKDFVPPYLDPSLSLDELMTGVSFASGSSGFDPLTAQLVLEYFKEYKRKLENSIGKEKTKILISKAAFIISAGTNDFAVNYYNTPFRRQKYYNVSQYQQFLMQMVQQFIQGLMNEGARVIGVAGVPPFGCLPIVITIDSGDALQPRRCIESYSAVAREYNSLLQRLLKTMEIDGTKLFYVDIYSPINDMIQNPIKYGFSEVTMGCCGSGLIEASILCNPKSIVCNNPSNHMFWDAVHPSEATYYNVFKAIHSTADPGNNNHILTTIKSNFKPYGREFPNHVSTGRFTNGKLAYDFIAKHFGIKEYVPPYLDQSLSIEELKTGVSFASAGTGIDPLTAQHSNVIPLSKQVEYFKEYQEKIEAAIGKEQTKKLIKESLFIISIGSNDIIANYKLYPFPSENYTVSAYIDFLLQHAHNFLKELLDEGARKIAMAGLPPLGCLPIVITLNSNDVFSKRNCIDSFNSIARDYNSKLQNKLNDMQNSFANLGSRIAYLEAYKSTMDIIQDKKLYDSTADPGNNNYISTPFKSNFSPYGKDFLNHVPTGRFTNGMLANDFIARYVGVKEYVPPYLDQSLSIEDLKTGVSFASAGTGFDPLTPKISNVISLSKQIEYFKEYQEKMEAAIGKEQTQNLIKESLFIISAGTNDFVVNYNTLPIRSKTYKLSNYTDFLLQHLQLFLQKLLDQGARKIGMVGLPPMGCLPIVITIHSDNAFSKRDCIDFYSSIARDYNSKLQNKLNDIKFANLGSRFAYLDIYGPLMDMIVGHKYDFEKANYGCCGTGLLEGAFLCNPSSYVCKNASKYVFWDSIHPTEKTYYLISQTFQPTIDSITK</sequence>
<name>A0A3Q7J6Z2_SOLLC</name>
<evidence type="ECO:0008006" key="5">
    <source>
        <dbReference type="Google" id="ProtNLM"/>
    </source>
</evidence>
<feature type="signal peptide" evidence="2">
    <location>
        <begin position="1"/>
        <end position="27"/>
    </location>
</feature>
<evidence type="ECO:0000256" key="2">
    <source>
        <dbReference type="SAM" id="SignalP"/>
    </source>
</evidence>
<dbReference type="AlphaFoldDB" id="A0A3Q7J6Z2"/>